<dbReference type="Pfam" id="PF07883">
    <property type="entry name" value="Cupin_2"/>
    <property type="match status" value="1"/>
</dbReference>
<reference evidence="2 3" key="1">
    <citation type="submission" date="2014-07" db="EMBL/GenBank/DDBJ databases">
        <title>Genome Sequence of Rhodococcus opacus Strain R7, a Biodegrader of Mono- and Polycyclic Aromatic Hydrocarbons.</title>
        <authorList>
            <person name="Di Gennaro P."/>
            <person name="Zampolli J."/>
            <person name="Presti I."/>
            <person name="Cappelletti M."/>
            <person name="D'Ursi P."/>
            <person name="Orro A."/>
            <person name="Mezzelani A."/>
            <person name="Milanesi L."/>
        </authorList>
    </citation>
    <scope>NUCLEOTIDE SEQUENCE [LARGE SCALE GENOMIC DNA]</scope>
    <source>
        <strain evidence="2 3">R7</strain>
        <plasmid evidence="2">pPDG1</plasmid>
    </source>
</reference>
<protein>
    <submittedName>
        <fullName evidence="2">Cupin</fullName>
    </submittedName>
</protein>
<proteinExistence type="predicted"/>
<dbReference type="PANTHER" id="PTHR40112:SF1">
    <property type="entry name" value="H2HPP ISOMERASE"/>
    <property type="match status" value="1"/>
</dbReference>
<accession>A0A076EZK8</accession>
<geneLocation type="plasmid" evidence="2 3">
    <name>pPDG1</name>
</geneLocation>
<feature type="domain" description="Cupin type-2" evidence="1">
    <location>
        <begin position="34"/>
        <end position="89"/>
    </location>
</feature>
<dbReference type="InterPro" id="IPR014710">
    <property type="entry name" value="RmlC-like_jellyroll"/>
</dbReference>
<dbReference type="SUPFAM" id="SSF51182">
    <property type="entry name" value="RmlC-like cupins"/>
    <property type="match status" value="1"/>
</dbReference>
<keyword evidence="2" id="KW-0614">Plasmid</keyword>
<dbReference type="InterPro" id="IPR052535">
    <property type="entry name" value="Bacilysin_H2HPP_isomerase"/>
</dbReference>
<organism evidence="2 3">
    <name type="scientific">Rhodococcus opacus</name>
    <name type="common">Nocardia opaca</name>
    <dbReference type="NCBI Taxonomy" id="37919"/>
    <lineage>
        <taxon>Bacteria</taxon>
        <taxon>Bacillati</taxon>
        <taxon>Actinomycetota</taxon>
        <taxon>Actinomycetes</taxon>
        <taxon>Mycobacteriales</taxon>
        <taxon>Nocardiaceae</taxon>
        <taxon>Rhodococcus</taxon>
    </lineage>
</organism>
<dbReference type="AlphaFoldDB" id="A0A076EZK8"/>
<evidence type="ECO:0000313" key="2">
    <source>
        <dbReference type="EMBL" id="AII10682.1"/>
    </source>
</evidence>
<dbReference type="Gene3D" id="2.60.120.10">
    <property type="entry name" value="Jelly Rolls"/>
    <property type="match status" value="1"/>
</dbReference>
<dbReference type="RefSeq" id="WP_128642770.1">
    <property type="nucleotide sequence ID" value="NZ_CP008948.1"/>
</dbReference>
<evidence type="ECO:0000313" key="3">
    <source>
        <dbReference type="Proteomes" id="UP000028488"/>
    </source>
</evidence>
<dbReference type="Proteomes" id="UP000028488">
    <property type="component" value="Plasmid pPDG1"/>
</dbReference>
<dbReference type="InterPro" id="IPR011051">
    <property type="entry name" value="RmlC_Cupin_sf"/>
</dbReference>
<dbReference type="InterPro" id="IPR013096">
    <property type="entry name" value="Cupin_2"/>
</dbReference>
<dbReference type="EMBL" id="CP008948">
    <property type="protein sequence ID" value="AII10682.1"/>
    <property type="molecule type" value="Genomic_DNA"/>
</dbReference>
<evidence type="ECO:0000259" key="1">
    <source>
        <dbReference type="Pfam" id="PF07883"/>
    </source>
</evidence>
<name>A0A076EZK8_RHOOP</name>
<dbReference type="PANTHER" id="PTHR40112">
    <property type="entry name" value="H2HPP ISOMERASE"/>
    <property type="match status" value="1"/>
</dbReference>
<gene>
    <name evidence="2" type="ORF">EP51_41410</name>
</gene>
<sequence length="121" mass="13250">MHAAVFDLNQIAGFKPVQGMDGRAVFGSHMQLTYVTFEPGTVVPIHSHPQEQIGLLLHGDAMLLLDTGEVQLTELSSYVVPGEVRHGLIVGWEGAVFVEAFHPLRQDYVDAARGKDVVPFQ</sequence>